<keyword evidence="3" id="KW-1185">Reference proteome</keyword>
<protein>
    <submittedName>
        <fullName evidence="2">Uncharacterized protein</fullName>
    </submittedName>
</protein>
<accession>A0AAV2DHD3</accession>
<name>A0AAV2DHD3_9ROSI</name>
<gene>
    <name evidence="2" type="ORF">LTRI10_LOCUS15233</name>
</gene>
<evidence type="ECO:0000256" key="1">
    <source>
        <dbReference type="SAM" id="MobiDB-lite"/>
    </source>
</evidence>
<evidence type="ECO:0000313" key="3">
    <source>
        <dbReference type="Proteomes" id="UP001497516"/>
    </source>
</evidence>
<feature type="compositionally biased region" description="Basic and acidic residues" evidence="1">
    <location>
        <begin position="71"/>
        <end position="84"/>
    </location>
</feature>
<dbReference type="Proteomes" id="UP001497516">
    <property type="component" value="Chromosome 3"/>
</dbReference>
<feature type="region of interest" description="Disordered" evidence="1">
    <location>
        <begin position="70"/>
        <end position="102"/>
    </location>
</feature>
<proteinExistence type="predicted"/>
<dbReference type="AlphaFoldDB" id="A0AAV2DHD3"/>
<organism evidence="2 3">
    <name type="scientific">Linum trigynum</name>
    <dbReference type="NCBI Taxonomy" id="586398"/>
    <lineage>
        <taxon>Eukaryota</taxon>
        <taxon>Viridiplantae</taxon>
        <taxon>Streptophyta</taxon>
        <taxon>Embryophyta</taxon>
        <taxon>Tracheophyta</taxon>
        <taxon>Spermatophyta</taxon>
        <taxon>Magnoliopsida</taxon>
        <taxon>eudicotyledons</taxon>
        <taxon>Gunneridae</taxon>
        <taxon>Pentapetalae</taxon>
        <taxon>rosids</taxon>
        <taxon>fabids</taxon>
        <taxon>Malpighiales</taxon>
        <taxon>Linaceae</taxon>
        <taxon>Linum</taxon>
    </lineage>
</organism>
<reference evidence="2 3" key="1">
    <citation type="submission" date="2024-04" db="EMBL/GenBank/DDBJ databases">
        <authorList>
            <person name="Fracassetti M."/>
        </authorList>
    </citation>
    <scope>NUCLEOTIDE SEQUENCE [LARGE SCALE GENOMIC DNA]</scope>
</reference>
<evidence type="ECO:0000313" key="2">
    <source>
        <dbReference type="EMBL" id="CAL1373296.1"/>
    </source>
</evidence>
<sequence length="129" mass="14415">MMPMQKKLCTLKKASELISSTSTCFSKVIGLQLRHSFSGASLLADEDSQLLQVRGLSQLSAGAENCPQIHGHGEKAAALVHREADDDDDEQERQQKKHRQEVARHMALAEEAYRKAQLNNKRSSQDKFP</sequence>
<dbReference type="EMBL" id="OZ034816">
    <property type="protein sequence ID" value="CAL1373296.1"/>
    <property type="molecule type" value="Genomic_DNA"/>
</dbReference>